<evidence type="ECO:0000256" key="1">
    <source>
        <dbReference type="ARBA" id="ARBA00007274"/>
    </source>
</evidence>
<dbReference type="GO" id="GO:0005829">
    <property type="term" value="C:cytosol"/>
    <property type="evidence" value="ECO:0007669"/>
    <property type="project" value="TreeGrafter"/>
</dbReference>
<dbReference type="OrthoDB" id="9801697at2"/>
<name>A0A1U7HGG1_9CHRO</name>
<dbReference type="SUPFAM" id="SSF51161">
    <property type="entry name" value="Trimeric LpxA-like enzymes"/>
    <property type="match status" value="1"/>
</dbReference>
<dbReference type="InterPro" id="IPR051159">
    <property type="entry name" value="Hexapeptide_acetyltransf"/>
</dbReference>
<dbReference type="Pfam" id="PF00132">
    <property type="entry name" value="Hexapep"/>
    <property type="match status" value="1"/>
</dbReference>
<comment type="caution">
    <text evidence="4">The sequence shown here is derived from an EMBL/GenBank/DDBJ whole genome shotgun (WGS) entry which is preliminary data.</text>
</comment>
<evidence type="ECO:0000313" key="5">
    <source>
        <dbReference type="Proteomes" id="UP000185984"/>
    </source>
</evidence>
<dbReference type="InterPro" id="IPR011004">
    <property type="entry name" value="Trimer_LpxA-like_sf"/>
</dbReference>
<dbReference type="EMBL" id="MRCC01000019">
    <property type="protein sequence ID" value="OKH22667.1"/>
    <property type="molecule type" value="Genomic_DNA"/>
</dbReference>
<dbReference type="InterPro" id="IPR001451">
    <property type="entry name" value="Hexapep"/>
</dbReference>
<dbReference type="RefSeq" id="WP_073551161.1">
    <property type="nucleotide sequence ID" value="NZ_CAWMVK010000011.1"/>
</dbReference>
<keyword evidence="5" id="KW-1185">Reference proteome</keyword>
<accession>A0A1U7HGG1</accession>
<dbReference type="GO" id="GO:0008374">
    <property type="term" value="F:O-acyltransferase activity"/>
    <property type="evidence" value="ECO:0007669"/>
    <property type="project" value="TreeGrafter"/>
</dbReference>
<sequence length="192" mass="21728">MDYQIQNLKEFRLPHNFRGKPGWYVQLWWLVQSTLFGLSPQFMYAWRRWLLKAFGATVGQKVLIRPTARITYPWKVQIGDYSWIGDDVVLYSLGDIAIGNNVVISQRSYLCAASHDYNSSSFDIFAKPVRIEDEVWLATNVFVAPGVTIGKGAVVGACSSVFRSLPSMMICTGCPAQPLRRREKQTVVLTSN</sequence>
<comment type="similarity">
    <text evidence="1">Belongs to the transferase hexapeptide repeat family.</text>
</comment>
<dbReference type="Gene3D" id="2.160.10.10">
    <property type="entry name" value="Hexapeptide repeat proteins"/>
    <property type="match status" value="1"/>
</dbReference>
<dbReference type="STRING" id="247279.NIES1031_19625"/>
<evidence type="ECO:0000256" key="2">
    <source>
        <dbReference type="ARBA" id="ARBA00022679"/>
    </source>
</evidence>
<reference evidence="4 5" key="1">
    <citation type="submission" date="2016-11" db="EMBL/GenBank/DDBJ databases">
        <title>Draft Genome Sequences of Nine Cyanobacterial Strains from Diverse Habitats.</title>
        <authorList>
            <person name="Zhu T."/>
            <person name="Hou S."/>
            <person name="Lu X."/>
            <person name="Hess W.R."/>
        </authorList>
    </citation>
    <scope>NUCLEOTIDE SEQUENCE [LARGE SCALE GENOMIC DNA]</scope>
    <source>
        <strain evidence="4 5">5.2 s.c.1</strain>
    </source>
</reference>
<gene>
    <name evidence="4" type="ORF">NIES1031_19625</name>
</gene>
<evidence type="ECO:0000256" key="3">
    <source>
        <dbReference type="ARBA" id="ARBA00022737"/>
    </source>
</evidence>
<dbReference type="InterPro" id="IPR018357">
    <property type="entry name" value="Hexapep_transf_CS"/>
</dbReference>
<keyword evidence="3" id="KW-0677">Repeat</keyword>
<dbReference type="NCBIfam" id="NF007797">
    <property type="entry name" value="PRK10502.1"/>
    <property type="match status" value="1"/>
</dbReference>
<dbReference type="CDD" id="cd05825">
    <property type="entry name" value="LbH_wcaF_like"/>
    <property type="match status" value="1"/>
</dbReference>
<keyword evidence="2 4" id="KW-0808">Transferase</keyword>
<dbReference type="PANTHER" id="PTHR23416">
    <property type="entry name" value="SIALIC ACID SYNTHASE-RELATED"/>
    <property type="match status" value="1"/>
</dbReference>
<dbReference type="GO" id="GO:0043886">
    <property type="term" value="F:structural constituent of carboxysome shell"/>
    <property type="evidence" value="ECO:0007669"/>
    <property type="project" value="UniProtKB-ARBA"/>
</dbReference>
<evidence type="ECO:0000313" key="4">
    <source>
        <dbReference type="EMBL" id="OKH22667.1"/>
    </source>
</evidence>
<dbReference type="AlphaFoldDB" id="A0A1U7HGG1"/>
<protein>
    <submittedName>
        <fullName evidence="4">Colanic acid biosynthesis acetyltransferase WcaF</fullName>
    </submittedName>
</protein>
<proteinExistence type="inferred from homology"/>
<dbReference type="PROSITE" id="PS00101">
    <property type="entry name" value="HEXAPEP_TRANSFERASES"/>
    <property type="match status" value="1"/>
</dbReference>
<dbReference type="PANTHER" id="PTHR23416:SF23">
    <property type="entry name" value="ACETYLTRANSFERASE C18B11.09C-RELATED"/>
    <property type="match status" value="1"/>
</dbReference>
<dbReference type="GO" id="GO:0031470">
    <property type="term" value="C:carboxysome"/>
    <property type="evidence" value="ECO:0007669"/>
    <property type="project" value="UniProtKB-ARBA"/>
</dbReference>
<dbReference type="Proteomes" id="UP000185984">
    <property type="component" value="Unassembled WGS sequence"/>
</dbReference>
<organism evidence="4 5">
    <name type="scientific">Chroogloeocystis siderophila 5.2 s.c.1</name>
    <dbReference type="NCBI Taxonomy" id="247279"/>
    <lineage>
        <taxon>Bacteria</taxon>
        <taxon>Bacillati</taxon>
        <taxon>Cyanobacteriota</taxon>
        <taxon>Cyanophyceae</taxon>
        <taxon>Oscillatoriophycideae</taxon>
        <taxon>Chroococcales</taxon>
        <taxon>Chroococcaceae</taxon>
        <taxon>Chroogloeocystis</taxon>
    </lineage>
</organism>